<keyword evidence="6 9" id="KW-0449">Lipoprotein</keyword>
<sequence>MRVLIPLLLAAVLAACGQTGPLVPPDQAAMPPPEADATATPAPTPAAPTP</sequence>
<reference evidence="9 10" key="1">
    <citation type="submission" date="2024-06" db="EMBL/GenBank/DDBJ databases">
        <authorList>
            <person name="Li Z."/>
            <person name="Jiang Y."/>
        </authorList>
    </citation>
    <scope>NUCLEOTIDE SEQUENCE [LARGE SCALE GENOMIC DNA]</scope>
    <source>
        <strain evidence="9 10">HSW-8</strain>
    </source>
</reference>
<feature type="signal peptide" evidence="8">
    <location>
        <begin position="1"/>
        <end position="17"/>
    </location>
</feature>
<gene>
    <name evidence="9" type="ORF">ABSH63_12415</name>
</gene>
<dbReference type="NCBIfam" id="NF047847">
    <property type="entry name" value="SS_mature_LptM"/>
    <property type="match status" value="1"/>
</dbReference>
<evidence type="ECO:0000256" key="3">
    <source>
        <dbReference type="ARBA" id="ARBA00023136"/>
    </source>
</evidence>
<dbReference type="EMBL" id="JBEPIJ010000015">
    <property type="protein sequence ID" value="MES0874799.1"/>
    <property type="molecule type" value="Genomic_DNA"/>
</dbReference>
<evidence type="ECO:0000313" key="9">
    <source>
        <dbReference type="EMBL" id="MES0874799.1"/>
    </source>
</evidence>
<protein>
    <submittedName>
        <fullName evidence="9">Lipoprotein</fullName>
    </submittedName>
</protein>
<evidence type="ECO:0000256" key="7">
    <source>
        <dbReference type="SAM" id="MobiDB-lite"/>
    </source>
</evidence>
<accession>A0ABV2ACA8</accession>
<dbReference type="RefSeq" id="WP_352890183.1">
    <property type="nucleotide sequence ID" value="NZ_JBEPIJ010000015.1"/>
</dbReference>
<evidence type="ECO:0000256" key="6">
    <source>
        <dbReference type="ARBA" id="ARBA00023288"/>
    </source>
</evidence>
<dbReference type="Proteomes" id="UP001465331">
    <property type="component" value="Unassembled WGS sequence"/>
</dbReference>
<keyword evidence="2 8" id="KW-0732">Signal</keyword>
<keyword evidence="5" id="KW-0998">Cell outer membrane</keyword>
<keyword evidence="10" id="KW-1185">Reference proteome</keyword>
<evidence type="ECO:0000256" key="1">
    <source>
        <dbReference type="ARBA" id="ARBA00004459"/>
    </source>
</evidence>
<keyword evidence="4" id="KW-0564">Palmitate</keyword>
<dbReference type="InterPro" id="IPR032831">
    <property type="entry name" value="LptM_cons"/>
</dbReference>
<feature type="chain" id="PRO_5046042984" evidence="8">
    <location>
        <begin position="18"/>
        <end position="50"/>
    </location>
</feature>
<comment type="caution">
    <text evidence="9">The sequence shown here is derived from an EMBL/GenBank/DDBJ whole genome shotgun (WGS) entry which is preliminary data.</text>
</comment>
<evidence type="ECO:0000256" key="2">
    <source>
        <dbReference type="ARBA" id="ARBA00022729"/>
    </source>
</evidence>
<feature type="region of interest" description="Disordered" evidence="7">
    <location>
        <begin position="20"/>
        <end position="50"/>
    </location>
</feature>
<evidence type="ECO:0000256" key="5">
    <source>
        <dbReference type="ARBA" id="ARBA00023237"/>
    </source>
</evidence>
<keyword evidence="3" id="KW-0472">Membrane</keyword>
<comment type="subcellular location">
    <subcellularLocation>
        <location evidence="1">Cell outer membrane</location>
        <topology evidence="1">Lipid-anchor</topology>
    </subcellularLocation>
</comment>
<organism evidence="9 10">
    <name type="scientific">Sinimarinibacterium thermocellulolyticum</name>
    <dbReference type="NCBI Taxonomy" id="3170016"/>
    <lineage>
        <taxon>Bacteria</taxon>
        <taxon>Pseudomonadati</taxon>
        <taxon>Pseudomonadota</taxon>
        <taxon>Gammaproteobacteria</taxon>
        <taxon>Nevskiales</taxon>
        <taxon>Nevskiaceae</taxon>
        <taxon>Sinimarinibacterium</taxon>
    </lineage>
</organism>
<evidence type="ECO:0000256" key="4">
    <source>
        <dbReference type="ARBA" id="ARBA00023139"/>
    </source>
</evidence>
<name>A0ABV2ACA8_9GAMM</name>
<evidence type="ECO:0000256" key="8">
    <source>
        <dbReference type="SAM" id="SignalP"/>
    </source>
</evidence>
<proteinExistence type="predicted"/>
<evidence type="ECO:0000313" key="10">
    <source>
        <dbReference type="Proteomes" id="UP001465331"/>
    </source>
</evidence>
<dbReference type="PROSITE" id="PS51257">
    <property type="entry name" value="PROKAR_LIPOPROTEIN"/>
    <property type="match status" value="1"/>
</dbReference>